<keyword evidence="10" id="KW-1185">Reference proteome</keyword>
<keyword evidence="6 8" id="KW-1133">Transmembrane helix</keyword>
<feature type="transmembrane region" description="Helical" evidence="8">
    <location>
        <begin position="347"/>
        <end position="366"/>
    </location>
</feature>
<comment type="similarity">
    <text evidence="2 8">Belongs to the lactate permease family.</text>
</comment>
<feature type="transmembrane region" description="Helical" evidence="8">
    <location>
        <begin position="508"/>
        <end position="525"/>
    </location>
</feature>
<comment type="caution">
    <text evidence="9">The sequence shown here is derived from an EMBL/GenBank/DDBJ whole genome shotgun (WGS) entry which is preliminary data.</text>
</comment>
<feature type="transmembrane region" description="Helical" evidence="8">
    <location>
        <begin position="57"/>
        <end position="76"/>
    </location>
</feature>
<evidence type="ECO:0000256" key="7">
    <source>
        <dbReference type="ARBA" id="ARBA00023136"/>
    </source>
</evidence>
<dbReference type="Proteomes" id="UP000707245">
    <property type="component" value="Unassembled WGS sequence"/>
</dbReference>
<feature type="transmembrane region" description="Helical" evidence="8">
    <location>
        <begin position="180"/>
        <end position="202"/>
    </location>
</feature>
<feature type="transmembrane region" description="Helical" evidence="8">
    <location>
        <begin position="477"/>
        <end position="496"/>
    </location>
</feature>
<keyword evidence="5 8" id="KW-0812">Transmembrane</keyword>
<keyword evidence="3 8" id="KW-0813">Transport</keyword>
<dbReference type="NCBIfam" id="TIGR00795">
    <property type="entry name" value="lctP"/>
    <property type="match status" value="1"/>
</dbReference>
<feature type="transmembrane region" description="Helical" evidence="8">
    <location>
        <begin position="424"/>
        <end position="445"/>
    </location>
</feature>
<evidence type="ECO:0000313" key="9">
    <source>
        <dbReference type="EMBL" id="MBE0458481.1"/>
    </source>
</evidence>
<feature type="transmembrane region" description="Helical" evidence="8">
    <location>
        <begin position="237"/>
        <end position="256"/>
    </location>
</feature>
<evidence type="ECO:0000256" key="3">
    <source>
        <dbReference type="ARBA" id="ARBA00022448"/>
    </source>
</evidence>
<dbReference type="Pfam" id="PF02652">
    <property type="entry name" value="Lactate_perm"/>
    <property type="match status" value="1"/>
</dbReference>
<keyword evidence="7 8" id="KW-0472">Membrane</keyword>
<comment type="function">
    <text evidence="8">Uptake of L-lactate across the membrane. Can also transport D-lactate and glycolate.</text>
</comment>
<feature type="transmembrane region" description="Helical" evidence="8">
    <location>
        <begin position="29"/>
        <end position="45"/>
    </location>
</feature>
<protein>
    <recommendedName>
        <fullName evidence="8">L-lactate permease</fullName>
    </recommendedName>
</protein>
<feature type="transmembrane region" description="Helical" evidence="8">
    <location>
        <begin position="277"/>
        <end position="297"/>
    </location>
</feature>
<evidence type="ECO:0000256" key="4">
    <source>
        <dbReference type="ARBA" id="ARBA00022475"/>
    </source>
</evidence>
<name>A0ABR9FNT0_9GAMM</name>
<evidence type="ECO:0000313" key="10">
    <source>
        <dbReference type="Proteomes" id="UP000707245"/>
    </source>
</evidence>
<dbReference type="EMBL" id="RRZA01000042">
    <property type="protein sequence ID" value="MBE0458481.1"/>
    <property type="molecule type" value="Genomic_DNA"/>
</dbReference>
<dbReference type="InterPro" id="IPR003804">
    <property type="entry name" value="Lactate_perm"/>
</dbReference>
<evidence type="ECO:0000256" key="5">
    <source>
        <dbReference type="ARBA" id="ARBA00022692"/>
    </source>
</evidence>
<dbReference type="PANTHER" id="PTHR30003">
    <property type="entry name" value="L-LACTATE PERMEASE"/>
    <property type="match status" value="1"/>
</dbReference>
<proteinExistence type="inferred from homology"/>
<comment type="subcellular location">
    <subcellularLocation>
        <location evidence="8">Cell inner membrane</location>
        <topology evidence="8">Multi-pass membrane protein</topology>
    </subcellularLocation>
    <subcellularLocation>
        <location evidence="1">Cell membrane</location>
        <topology evidence="1">Multi-pass membrane protein</topology>
    </subcellularLocation>
</comment>
<keyword evidence="8" id="KW-0997">Cell inner membrane</keyword>
<evidence type="ECO:0000256" key="1">
    <source>
        <dbReference type="ARBA" id="ARBA00004651"/>
    </source>
</evidence>
<feature type="transmembrane region" description="Helical" evidence="8">
    <location>
        <begin position="214"/>
        <end position="231"/>
    </location>
</feature>
<evidence type="ECO:0000256" key="2">
    <source>
        <dbReference type="ARBA" id="ARBA00010100"/>
    </source>
</evidence>
<feature type="transmembrane region" description="Helical" evidence="8">
    <location>
        <begin position="386"/>
        <end position="404"/>
    </location>
</feature>
<organism evidence="9 10">
    <name type="scientific">Pseudoalteromonas prydzensis</name>
    <dbReference type="NCBI Taxonomy" id="182141"/>
    <lineage>
        <taxon>Bacteria</taxon>
        <taxon>Pseudomonadati</taxon>
        <taxon>Pseudomonadota</taxon>
        <taxon>Gammaproteobacteria</taxon>
        <taxon>Alteromonadales</taxon>
        <taxon>Pseudoalteromonadaceae</taxon>
        <taxon>Pseudoalteromonas</taxon>
    </lineage>
</organism>
<reference evidence="9 10" key="1">
    <citation type="submission" date="2020-07" db="EMBL/GenBank/DDBJ databases">
        <title>Halophilic bacteria isolated from french cheeses.</title>
        <authorList>
            <person name="Kothe C.I."/>
            <person name="Farah-Kraiem B."/>
            <person name="Renault P."/>
            <person name="Dridi B."/>
        </authorList>
    </citation>
    <scope>NUCLEOTIDE SEQUENCE [LARGE SCALE GENOMIC DNA]</scope>
    <source>
        <strain evidence="9 10">FME14</strain>
    </source>
</reference>
<sequence>MMSTVIAALPIIILIWLMTKRDPLPSYIALPAMALLTGFLQLVYFRADWQLVAANSLAGGLSVATPISIIAGAILLNRLLAISGAEATIKSWLESISSNPVAQLMIIGWAFAFMIEGASGFGTPAAIAAPLLVGLGFAPLKVVVFTLILNSVPVSFGAVGTPTWFGFSSLNLVPEQILAISQWTALCHVVAAMVIVPIALRFVLSAEVIRRNGIYIYLSIFSCVLPYWWIAQWNYEFPSLLGGAIGLVLSVVFAKFNIGLSTADKQITHSVNISCKTLLIALSPLLLLMIVLLLTRIQQLGIKDWLNNDSAWLAADLSFAQVQLSAALIISLQDIFATGVSWSYKTLYVPAIIPFVLVVAVCLPLLKMNAKQVKQMCNETAQRIALPCVSLLGALIMVNFMMLGEHNAPIFYMAQSFAQLSGENWTLFAAFLGALGTFFSGSATVSNLTFAGIQYSIAQQVGLPTTLILALQSVGAAMGNMVCISNIIAVASIVGLNNQEGVVIKKTVLPMLIYAAIIGIFSYVFF</sequence>
<evidence type="ECO:0000256" key="6">
    <source>
        <dbReference type="ARBA" id="ARBA00022989"/>
    </source>
</evidence>
<keyword evidence="4" id="KW-1003">Cell membrane</keyword>
<gene>
    <name evidence="9" type="ORF">EI167_13705</name>
</gene>
<accession>A0ABR9FNT0</accession>
<evidence type="ECO:0000256" key="8">
    <source>
        <dbReference type="RuleBase" id="RU365092"/>
    </source>
</evidence>
<dbReference type="PANTHER" id="PTHR30003:SF0">
    <property type="entry name" value="GLYCOLATE PERMEASE GLCA-RELATED"/>
    <property type="match status" value="1"/>
</dbReference>